<feature type="compositionally biased region" description="Basic residues" evidence="1">
    <location>
        <begin position="19"/>
        <end position="29"/>
    </location>
</feature>
<sequence>MRAIATRATATPCNDVRRRAERPRARRSSTRTITRAGFDPNDPLTWNATEADVDESDFVADTSGVTDVAVSVDVQTMSDADLATMLGVAGAASPTMLDDEALLALRASEAEEAKRANDCASCIAEGQRLYSSGKYEEALATFERAGTLPGSGPVRYRKSVVAPAGPSAGFKPRELSSGEEIAIAYNKACCHANIGNVEEGLASLLTALERGYDQYPAIRADADIASLREDSRFEVIMARFEPQSTLGKLFDAFNGPKKGVSMLDGIKNIFEK</sequence>
<dbReference type="NCBIfam" id="NF047558">
    <property type="entry name" value="TPR_END_plus"/>
    <property type="match status" value="1"/>
</dbReference>
<dbReference type="EMBL" id="KZ155776">
    <property type="protein sequence ID" value="OUS47998.1"/>
    <property type="molecule type" value="Genomic_DNA"/>
</dbReference>
<evidence type="ECO:0008006" key="3">
    <source>
        <dbReference type="Google" id="ProtNLM"/>
    </source>
</evidence>
<dbReference type="Gene3D" id="1.25.40.10">
    <property type="entry name" value="Tetratricopeptide repeat domain"/>
    <property type="match status" value="1"/>
</dbReference>
<organism evidence="2">
    <name type="scientific">Ostreococcus tauri</name>
    <name type="common">Marine green alga</name>
    <dbReference type="NCBI Taxonomy" id="70448"/>
    <lineage>
        <taxon>Eukaryota</taxon>
        <taxon>Viridiplantae</taxon>
        <taxon>Chlorophyta</taxon>
        <taxon>Mamiellophyceae</taxon>
        <taxon>Mamiellales</taxon>
        <taxon>Bathycoccaceae</taxon>
        <taxon>Ostreococcus</taxon>
    </lineage>
</organism>
<protein>
    <recommendedName>
        <fullName evidence="3">Tetratricopeptide repeat</fullName>
    </recommendedName>
</protein>
<dbReference type="AlphaFoldDB" id="A0A1Y5IEI8"/>
<gene>
    <name evidence="2" type="ORF">BE221DRAFT_70420</name>
</gene>
<feature type="region of interest" description="Disordered" evidence="1">
    <location>
        <begin position="1"/>
        <end position="42"/>
    </location>
</feature>
<evidence type="ECO:0000313" key="2">
    <source>
        <dbReference type="EMBL" id="OUS47998.1"/>
    </source>
</evidence>
<proteinExistence type="predicted"/>
<dbReference type="InterPro" id="IPR011990">
    <property type="entry name" value="TPR-like_helical_dom_sf"/>
</dbReference>
<dbReference type="SUPFAM" id="SSF48452">
    <property type="entry name" value="TPR-like"/>
    <property type="match status" value="1"/>
</dbReference>
<dbReference type="eggNOG" id="ENOG502S84R">
    <property type="taxonomic scope" value="Eukaryota"/>
</dbReference>
<accession>A0A1Y5IEI8</accession>
<reference evidence="2" key="1">
    <citation type="submission" date="2017-04" db="EMBL/GenBank/DDBJ databases">
        <title>Population genomics of picophytoplankton unveils novel chromosome hypervariability.</title>
        <authorList>
            <consortium name="DOE Joint Genome Institute"/>
            <person name="Blanc-Mathieu R."/>
            <person name="Krasovec M."/>
            <person name="Hebrard M."/>
            <person name="Yau S."/>
            <person name="Desgranges E."/>
            <person name="Martin J."/>
            <person name="Schackwitz W."/>
            <person name="Kuo A."/>
            <person name="Salin G."/>
            <person name="Donnadieu C."/>
            <person name="Desdevises Y."/>
            <person name="Sanchez-Ferandin S."/>
            <person name="Moreau H."/>
            <person name="Rivals E."/>
            <person name="Grigoriev I.V."/>
            <person name="Grimsley N."/>
            <person name="Eyre-Walker A."/>
            <person name="Piganeau G."/>
        </authorList>
    </citation>
    <scope>NUCLEOTIDE SEQUENCE [LARGE SCALE GENOMIC DNA]</scope>
    <source>
        <strain evidence="2">RCC 1115</strain>
    </source>
</reference>
<name>A0A1Y5IEI8_OSTTA</name>
<evidence type="ECO:0000256" key="1">
    <source>
        <dbReference type="SAM" id="MobiDB-lite"/>
    </source>
</evidence>
<dbReference type="Proteomes" id="UP000195557">
    <property type="component" value="Unassembled WGS sequence"/>
</dbReference>